<dbReference type="PANTHER" id="PTHR33434:SF2">
    <property type="entry name" value="FATTY ACID-BINDING PROTEIN TM_1468"/>
    <property type="match status" value="1"/>
</dbReference>
<evidence type="ECO:0000313" key="2">
    <source>
        <dbReference type="EMBL" id="TRY00461.1"/>
    </source>
</evidence>
<proteinExistence type="predicted"/>
<dbReference type="PROSITE" id="PS51482">
    <property type="entry name" value="DEGV"/>
    <property type="match status" value="1"/>
</dbReference>
<dbReference type="GO" id="GO:0008289">
    <property type="term" value="F:lipid binding"/>
    <property type="evidence" value="ECO:0007669"/>
    <property type="project" value="UniProtKB-KW"/>
</dbReference>
<organism evidence="2 3">
    <name type="scientific">Acholeplasma laidlawii</name>
    <dbReference type="NCBI Taxonomy" id="2148"/>
    <lineage>
        <taxon>Bacteria</taxon>
        <taxon>Bacillati</taxon>
        <taxon>Mycoplasmatota</taxon>
        <taxon>Mollicutes</taxon>
        <taxon>Acholeplasmatales</taxon>
        <taxon>Acholeplasmataceae</taxon>
        <taxon>Acholeplasma</taxon>
    </lineage>
</organism>
<dbReference type="SUPFAM" id="SSF82549">
    <property type="entry name" value="DAK1/DegV-like"/>
    <property type="match status" value="1"/>
</dbReference>
<accession>A0A553IJT0</accession>
<dbReference type="InterPro" id="IPR043168">
    <property type="entry name" value="DegV_C"/>
</dbReference>
<dbReference type="Gene3D" id="3.30.1180.10">
    <property type="match status" value="1"/>
</dbReference>
<dbReference type="AlphaFoldDB" id="A0A553IJT0"/>
<dbReference type="InterPro" id="IPR003797">
    <property type="entry name" value="DegV"/>
</dbReference>
<reference evidence="2 3" key="1">
    <citation type="submission" date="2019-07" db="EMBL/GenBank/DDBJ databases">
        <title>Genome sequence of Acholeplasma laidlawii strain with increased resistance to erythromycin.</title>
        <authorList>
            <person name="Medvedeva E.S."/>
            <person name="Baranova N.B."/>
            <person name="Siniagina M.N."/>
            <person name="Mouzykantov A."/>
            <person name="Chernova O.A."/>
            <person name="Chernov V.M."/>
        </authorList>
    </citation>
    <scope>NUCLEOTIDE SEQUENCE [LARGE SCALE GENOMIC DNA]</scope>
    <source>
        <strain evidence="2 3">PG8REry</strain>
    </source>
</reference>
<dbReference type="Proteomes" id="UP000315938">
    <property type="component" value="Unassembled WGS sequence"/>
</dbReference>
<dbReference type="Gene3D" id="3.40.50.10170">
    <property type="match status" value="1"/>
</dbReference>
<evidence type="ECO:0000256" key="1">
    <source>
        <dbReference type="ARBA" id="ARBA00023121"/>
    </source>
</evidence>
<comment type="caution">
    <text evidence="2">The sequence shown here is derived from an EMBL/GenBank/DDBJ whole genome shotgun (WGS) entry which is preliminary data.</text>
</comment>
<keyword evidence="1" id="KW-0446">Lipid-binding</keyword>
<gene>
    <name evidence="2" type="ORF">FNV44_05235</name>
</gene>
<dbReference type="Pfam" id="PF02645">
    <property type="entry name" value="DegV"/>
    <property type="match status" value="1"/>
</dbReference>
<protein>
    <submittedName>
        <fullName evidence="2">DegV family protein</fullName>
    </submittedName>
</protein>
<sequence length="308" mass="34572">MNFHNYVIHLIYKIYFDTQSILREKIMKKIAVAVLSTSGMDYLKEKDQTEIIRLTVFFDGKEYVDHTEIKSDEFYTMMVDKPNADIHTSQVSTGKFQEVYEKIRDKGYSDLIVVSISSKLSGTYQGALLARDLVEGLNVEVIDSKSVSFGEFVLARKALELIKQGKNVTEIVSSLNDLRSKVKIYVLVDTLKYLVKNGRLSAAAGLIGTLLKIKPLLKIMEDGSLKPFEKIRTTTKAQKRVLEIILEETKDKDVEYYIAYTTNLSKAEELKEELVAAKPNATVTIIPLTPVVGAHSGPGTIGLGYFEI</sequence>
<dbReference type="PANTHER" id="PTHR33434">
    <property type="entry name" value="DEGV DOMAIN-CONTAINING PROTEIN DR_1986-RELATED"/>
    <property type="match status" value="1"/>
</dbReference>
<dbReference type="InterPro" id="IPR050270">
    <property type="entry name" value="DegV_domain_contain"/>
</dbReference>
<dbReference type="EMBL" id="VKID01000001">
    <property type="protein sequence ID" value="TRY00461.1"/>
    <property type="molecule type" value="Genomic_DNA"/>
</dbReference>
<dbReference type="NCBIfam" id="TIGR00762">
    <property type="entry name" value="DegV"/>
    <property type="match status" value="1"/>
</dbReference>
<name>A0A553IJT0_ACHLA</name>
<evidence type="ECO:0000313" key="3">
    <source>
        <dbReference type="Proteomes" id="UP000315938"/>
    </source>
</evidence>